<evidence type="ECO:0000256" key="7">
    <source>
        <dbReference type="SAM" id="Phobius"/>
    </source>
</evidence>
<evidence type="ECO:0000313" key="10">
    <source>
        <dbReference type="Proteomes" id="UP001235343"/>
    </source>
</evidence>
<evidence type="ECO:0000313" key="9">
    <source>
        <dbReference type="EMBL" id="MDL4842141.1"/>
    </source>
</evidence>
<sequence>MEAKDLDAFAKTVAPDYFQAGFDKNRLLDKVKAYVAGDGDVIVTDNKVNVYNYKEMYLYQAERTIQMANGETVSEAVNHYYIMEDGEVILYGDHDNFYVDSYTSSYAASAKGLEGATEMNYRVYLPDGYFDSNKRYPVTYLLHQFSSTSKSYEIDGIDGLLNEGMENGDIQDTIVVIPDSDGLSWWRGDWELMVTEDLIPFINENYRTIEDARFNGTAGASMGGQGAYGIGLRNPNHFSSVISFFGAFSYGGANSPNVIAEEVSDAYLQNFSHYFISGNRDVYGFGVPAIQLDNQLRASGVDHVFEIENGEHVSAFYTPYVIDAFGYVSDHMYSTGEAIADNATGEIEAEVDGDVLKLSAKLVLSDFDQWMNVIPDSTYTNNTNPDMVIPVTVKIDQDGKTVFTEVEYRSVTGSESLEFEKEVILGGSVVDSENLVAADVNLEKDFTVTVFASLLDTNKELGTFEYIAPKEVPGTDPDSGEEEPTPGEGDDGEPTPVEEDGEGEDNQGEENEAVEDGEDKEEVSDKKAEKGDSLPNTATNTFNIVLIGALFVLLGSTGFGVMWWRKRRLG</sequence>
<organism evidence="9 10">
    <name type="scientific">Aquibacillus rhizosphaerae</name>
    <dbReference type="NCBI Taxonomy" id="3051431"/>
    <lineage>
        <taxon>Bacteria</taxon>
        <taxon>Bacillati</taxon>
        <taxon>Bacillota</taxon>
        <taxon>Bacilli</taxon>
        <taxon>Bacillales</taxon>
        <taxon>Bacillaceae</taxon>
        <taxon>Aquibacillus</taxon>
    </lineage>
</organism>
<protein>
    <submittedName>
        <fullName evidence="9">Alpha/beta hydrolase-fold protein</fullName>
    </submittedName>
</protein>
<gene>
    <name evidence="9" type="ORF">QQS35_17015</name>
</gene>
<dbReference type="InterPro" id="IPR000801">
    <property type="entry name" value="Esterase-like"/>
</dbReference>
<dbReference type="Pfam" id="PF00746">
    <property type="entry name" value="Gram_pos_anchor"/>
    <property type="match status" value="1"/>
</dbReference>
<dbReference type="Proteomes" id="UP001235343">
    <property type="component" value="Unassembled WGS sequence"/>
</dbReference>
<keyword evidence="7" id="KW-1133">Transmembrane helix</keyword>
<dbReference type="PANTHER" id="PTHR48098:SF1">
    <property type="entry name" value="DIACYLGLYCEROL ACYLTRANSFERASE_MYCOLYLTRANSFERASE AG85A"/>
    <property type="match status" value="1"/>
</dbReference>
<dbReference type="GO" id="GO:0016787">
    <property type="term" value="F:hydrolase activity"/>
    <property type="evidence" value="ECO:0007669"/>
    <property type="project" value="UniProtKB-KW"/>
</dbReference>
<feature type="transmembrane region" description="Helical" evidence="7">
    <location>
        <begin position="542"/>
        <end position="564"/>
    </location>
</feature>
<evidence type="ECO:0000256" key="1">
    <source>
        <dbReference type="ARBA" id="ARBA00004168"/>
    </source>
</evidence>
<accession>A0ABT7L8E0</accession>
<dbReference type="EMBL" id="JASTZU010000057">
    <property type="protein sequence ID" value="MDL4842141.1"/>
    <property type="molecule type" value="Genomic_DNA"/>
</dbReference>
<feature type="compositionally biased region" description="Basic and acidic residues" evidence="6">
    <location>
        <begin position="523"/>
        <end position="532"/>
    </location>
</feature>
<reference evidence="9 10" key="1">
    <citation type="submission" date="2023-06" db="EMBL/GenBank/DDBJ databases">
        <title>Aquibacillus rhizosphaerae LR5S19.</title>
        <authorList>
            <person name="Sun J.-Q."/>
        </authorList>
    </citation>
    <scope>NUCLEOTIDE SEQUENCE [LARGE SCALE GENOMIC DNA]</scope>
    <source>
        <strain evidence="9 10">LR5S19</strain>
    </source>
</reference>
<keyword evidence="7" id="KW-0472">Membrane</keyword>
<evidence type="ECO:0000256" key="6">
    <source>
        <dbReference type="SAM" id="MobiDB-lite"/>
    </source>
</evidence>
<keyword evidence="3" id="KW-0964">Secreted</keyword>
<dbReference type="PANTHER" id="PTHR48098">
    <property type="entry name" value="ENTEROCHELIN ESTERASE-RELATED"/>
    <property type="match status" value="1"/>
</dbReference>
<evidence type="ECO:0000256" key="3">
    <source>
        <dbReference type="ARBA" id="ARBA00022525"/>
    </source>
</evidence>
<dbReference type="NCBIfam" id="TIGR01167">
    <property type="entry name" value="LPXTG_anchor"/>
    <property type="match status" value="1"/>
</dbReference>
<proteinExistence type="predicted"/>
<feature type="domain" description="Gram-positive cocci surface proteins LPxTG" evidence="8">
    <location>
        <begin position="527"/>
        <end position="561"/>
    </location>
</feature>
<dbReference type="InterPro" id="IPR019931">
    <property type="entry name" value="LPXTG_anchor"/>
</dbReference>
<evidence type="ECO:0000256" key="5">
    <source>
        <dbReference type="ARBA" id="ARBA00023088"/>
    </source>
</evidence>
<dbReference type="RefSeq" id="WP_285933424.1">
    <property type="nucleotide sequence ID" value="NZ_JASTZU010000057.1"/>
</dbReference>
<keyword evidence="9" id="KW-0378">Hydrolase</keyword>
<dbReference type="InterPro" id="IPR050583">
    <property type="entry name" value="Mycobacterial_A85_antigen"/>
</dbReference>
<keyword evidence="2" id="KW-0134">Cell wall</keyword>
<dbReference type="InterPro" id="IPR029058">
    <property type="entry name" value="AB_hydrolase_fold"/>
</dbReference>
<dbReference type="SUPFAM" id="SSF53474">
    <property type="entry name" value="alpha/beta-Hydrolases"/>
    <property type="match status" value="1"/>
</dbReference>
<keyword evidence="5" id="KW-0572">Peptidoglycan-anchor</keyword>
<comment type="caution">
    <text evidence="9">The sequence shown here is derived from an EMBL/GenBank/DDBJ whole genome shotgun (WGS) entry which is preliminary data.</text>
</comment>
<feature type="compositionally biased region" description="Acidic residues" evidence="6">
    <location>
        <begin position="478"/>
        <end position="522"/>
    </location>
</feature>
<name>A0ABT7L8E0_9BACI</name>
<keyword evidence="7" id="KW-0812">Transmembrane</keyword>
<dbReference type="Pfam" id="PF00756">
    <property type="entry name" value="Esterase"/>
    <property type="match status" value="1"/>
</dbReference>
<keyword evidence="4" id="KW-0732">Signal</keyword>
<feature type="region of interest" description="Disordered" evidence="6">
    <location>
        <begin position="468"/>
        <end position="538"/>
    </location>
</feature>
<evidence type="ECO:0000259" key="8">
    <source>
        <dbReference type="Pfam" id="PF00746"/>
    </source>
</evidence>
<keyword evidence="10" id="KW-1185">Reference proteome</keyword>
<evidence type="ECO:0000256" key="2">
    <source>
        <dbReference type="ARBA" id="ARBA00022512"/>
    </source>
</evidence>
<evidence type="ECO:0000256" key="4">
    <source>
        <dbReference type="ARBA" id="ARBA00022729"/>
    </source>
</evidence>
<dbReference type="Gene3D" id="3.40.50.1820">
    <property type="entry name" value="alpha/beta hydrolase"/>
    <property type="match status" value="1"/>
</dbReference>
<comment type="subcellular location">
    <subcellularLocation>
        <location evidence="1">Secreted</location>
        <location evidence="1">Cell wall</location>
        <topology evidence="1">Peptidoglycan-anchor</topology>
    </subcellularLocation>
</comment>